<comment type="caution">
    <text evidence="14">The sequence shown here is derived from an EMBL/GenBank/DDBJ whole genome shotgun (WGS) entry which is preliminary data.</text>
</comment>
<organism evidence="14 15">
    <name type="scientific">Nitratireductor aquibiodomus RA22</name>
    <dbReference type="NCBI Taxonomy" id="1189611"/>
    <lineage>
        <taxon>Bacteria</taxon>
        <taxon>Pseudomonadati</taxon>
        <taxon>Pseudomonadota</taxon>
        <taxon>Alphaproteobacteria</taxon>
        <taxon>Hyphomicrobiales</taxon>
        <taxon>Phyllobacteriaceae</taxon>
        <taxon>Nitratireductor</taxon>
    </lineage>
</organism>
<dbReference type="Pfam" id="PF02545">
    <property type="entry name" value="Maf"/>
    <property type="match status" value="1"/>
</dbReference>
<name>I5BWP7_9HYPH</name>
<evidence type="ECO:0000259" key="12">
    <source>
        <dbReference type="Pfam" id="PF08501"/>
    </source>
</evidence>
<dbReference type="GO" id="GO:0009073">
    <property type="term" value="P:aromatic amino acid family biosynthetic process"/>
    <property type="evidence" value="ECO:0007669"/>
    <property type="project" value="UniProtKB-KW"/>
</dbReference>
<evidence type="ECO:0000256" key="1">
    <source>
        <dbReference type="ARBA" id="ARBA00004871"/>
    </source>
</evidence>
<dbReference type="NCBIfam" id="NF001312">
    <property type="entry name" value="PRK00258.1-4"/>
    <property type="match status" value="1"/>
</dbReference>
<keyword evidence="5 10" id="KW-0521">NADP</keyword>
<evidence type="ECO:0000256" key="8">
    <source>
        <dbReference type="ARBA" id="ARBA00023141"/>
    </source>
</evidence>
<comment type="subunit">
    <text evidence="10">Homodimer.</text>
</comment>
<feature type="domain" description="Quinate/shikimate 5-dehydrogenase/glutamyl-tRNA reductase" evidence="11">
    <location>
        <begin position="319"/>
        <end position="388"/>
    </location>
</feature>
<keyword evidence="6 10" id="KW-0560">Oxidoreductase</keyword>
<dbReference type="HAMAP" id="MF_00222">
    <property type="entry name" value="Shikimate_DH_AroE"/>
    <property type="match status" value="1"/>
</dbReference>
<feature type="binding site" evidence="10">
    <location>
        <position position="262"/>
    </location>
    <ligand>
        <name>shikimate</name>
        <dbReference type="ChEBI" id="CHEBI:36208"/>
    </ligand>
</feature>
<dbReference type="GO" id="GO:0009117">
    <property type="term" value="P:nucleotide metabolic process"/>
    <property type="evidence" value="ECO:0007669"/>
    <property type="project" value="UniProtKB-KW"/>
</dbReference>
<evidence type="ECO:0000256" key="2">
    <source>
        <dbReference type="ARBA" id="ARBA00012962"/>
    </source>
</evidence>
<evidence type="ECO:0000259" key="11">
    <source>
        <dbReference type="Pfam" id="PF01488"/>
    </source>
</evidence>
<feature type="binding site" evidence="10">
    <location>
        <begin position="351"/>
        <end position="356"/>
    </location>
    <ligand>
        <name>NADP(+)</name>
        <dbReference type="ChEBI" id="CHEBI:58349"/>
    </ligand>
</feature>
<feature type="domain" description="SDH C-terminal" evidence="13">
    <location>
        <begin position="439"/>
        <end position="459"/>
    </location>
</feature>
<dbReference type="PANTHER" id="PTHR21089:SF1">
    <property type="entry name" value="BIFUNCTIONAL 3-DEHYDROQUINATE DEHYDRATASE_SHIKIMATE DEHYDROGENASE, CHLOROPLASTIC"/>
    <property type="match status" value="1"/>
</dbReference>
<dbReference type="NCBIfam" id="TIGR00507">
    <property type="entry name" value="aroE"/>
    <property type="match status" value="1"/>
</dbReference>
<evidence type="ECO:0000256" key="4">
    <source>
        <dbReference type="ARBA" id="ARBA00022801"/>
    </source>
</evidence>
<sequence length="476" mass="50287">MTSRPAIVLASGSAFRQKMLRDAGVVFRVERSEIDERAVEKTLEGSGADPETLAQVLAEAKAVDVSEREQGALVIGADQTLSLDDEVFHKPADMEGARRHLLKLSGRTHQLNSAVVIARDGEVVWSHVALPASLCAISIPPSSGGTSPMWAKRHLRASALTRSRAKAFSSLRRSKVIHSPLSACLFCRSLPSSAGWGPSMAEIRAFVCGHPIAHSRSPLIHGFWLAEHGIDGSYEKLDVAPLDFDAFLGDLPTTGYAGGNVTLPHKEAAFATVHRRDEAAEMIGAVNTLWFESGKLIGGNTDAYGFAAHLSAGAPNWTNGETAVVLGAGGAARAIIHAIQKAGYKNIRVVNRTLARAQELAVRFGTGVSAHGWEDLPALLGNADLLVNTSALGMTGQPPLEISLDPLPGHAIVSDIVYAPLKTDLLAAAEARGLTPVDGLGMLLHQAVPGFERWFGVRPVVTGALRDHVLAGGDAS</sequence>
<dbReference type="GO" id="GO:0050661">
    <property type="term" value="F:NADP binding"/>
    <property type="evidence" value="ECO:0007669"/>
    <property type="project" value="InterPro"/>
</dbReference>
<dbReference type="InterPro" id="IPR011342">
    <property type="entry name" value="Shikimate_DH"/>
</dbReference>
<dbReference type="GO" id="GO:0008652">
    <property type="term" value="P:amino acid biosynthetic process"/>
    <property type="evidence" value="ECO:0007669"/>
    <property type="project" value="UniProtKB-KW"/>
</dbReference>
<reference evidence="14 15" key="1">
    <citation type="journal article" date="2012" name="J. Bacteriol.">
        <title>Genome Sequence of Nitratireductor aquibiodomus Strain RA22.</title>
        <authorList>
            <person name="Singh A."/>
            <person name="Jangir P.K."/>
            <person name="Kumari C."/>
            <person name="Sharma R."/>
        </authorList>
    </citation>
    <scope>NUCLEOTIDE SEQUENCE [LARGE SCALE GENOMIC DNA]</scope>
    <source>
        <strain evidence="14 15">RA22</strain>
    </source>
</reference>
<feature type="domain" description="Shikimate dehydrogenase substrate binding N-terminal" evidence="12">
    <location>
        <begin position="207"/>
        <end position="289"/>
    </location>
</feature>
<dbReference type="Pfam" id="PF08501">
    <property type="entry name" value="Shikimate_dh_N"/>
    <property type="match status" value="1"/>
</dbReference>
<dbReference type="InterPro" id="IPR003697">
    <property type="entry name" value="Maf-like"/>
</dbReference>
<keyword evidence="3 10" id="KW-0028">Amino-acid biosynthesis</keyword>
<dbReference type="UniPathway" id="UPA00053">
    <property type="reaction ID" value="UER00087"/>
</dbReference>
<feature type="active site" description="Proton acceptor" evidence="10">
    <location>
        <position position="266"/>
    </location>
</feature>
<comment type="function">
    <text evidence="10">Involved in the biosynthesis of the chorismate, which leads to the biosynthesis of aromatic amino acids. Catalyzes the reversible NADPH linked reduction of 3-dehydroshikimate (DHSA) to yield shikimate (SA).</text>
</comment>
<protein>
    <recommendedName>
        <fullName evidence="2 10">Shikimate dehydrogenase (NADP(+))</fullName>
        <shortName evidence="10">SDH</shortName>
        <ecNumber evidence="2 10">1.1.1.25</ecNumber>
    </recommendedName>
</protein>
<dbReference type="PANTHER" id="PTHR21089">
    <property type="entry name" value="SHIKIMATE DEHYDROGENASE"/>
    <property type="match status" value="1"/>
</dbReference>
<feature type="binding site" evidence="10">
    <location>
        <position position="287"/>
    </location>
    <ligand>
        <name>shikimate</name>
        <dbReference type="ChEBI" id="CHEBI:36208"/>
    </ligand>
</feature>
<keyword evidence="7" id="KW-0546">Nucleotide metabolism</keyword>
<feature type="binding site" evidence="10">
    <location>
        <begin position="327"/>
        <end position="331"/>
    </location>
    <ligand>
        <name>NADP(+)</name>
        <dbReference type="ChEBI" id="CHEBI:58349"/>
    </ligand>
</feature>
<dbReference type="Gene3D" id="3.40.50.10860">
    <property type="entry name" value="Leucine Dehydrogenase, chain A, domain 1"/>
    <property type="match status" value="1"/>
</dbReference>
<dbReference type="InterPro" id="IPR046346">
    <property type="entry name" value="Aminoacid_DH-like_N_sf"/>
</dbReference>
<feature type="binding site" evidence="10">
    <location>
        <position position="446"/>
    </location>
    <ligand>
        <name>shikimate</name>
        <dbReference type="ChEBI" id="CHEBI:36208"/>
    </ligand>
</feature>
<dbReference type="InterPro" id="IPR041121">
    <property type="entry name" value="SDH_C"/>
</dbReference>
<evidence type="ECO:0000256" key="9">
    <source>
        <dbReference type="ARBA" id="ARBA00049442"/>
    </source>
</evidence>
<dbReference type="InterPro" id="IPR036291">
    <property type="entry name" value="NAD(P)-bd_dom_sf"/>
</dbReference>
<keyword evidence="8 10" id="KW-0057">Aromatic amino acid biosynthesis</keyword>
<feature type="binding site" evidence="10">
    <location>
        <position position="278"/>
    </location>
    <ligand>
        <name>NADP(+)</name>
        <dbReference type="ChEBI" id="CHEBI:58349"/>
    </ligand>
</feature>
<evidence type="ECO:0000259" key="13">
    <source>
        <dbReference type="Pfam" id="PF18317"/>
    </source>
</evidence>
<dbReference type="InterPro" id="IPR013708">
    <property type="entry name" value="Shikimate_DH-bd_N"/>
</dbReference>
<dbReference type="EC" id="1.1.1.25" evidence="2 10"/>
<dbReference type="Proteomes" id="UP000004622">
    <property type="component" value="Unassembled WGS sequence"/>
</dbReference>
<comment type="pathway">
    <text evidence="1 10">Metabolic intermediate biosynthesis; chorismate biosynthesis; chorismate from D-erythrose 4-phosphate and phosphoenolpyruvate: step 4/7.</text>
</comment>
<feature type="binding site" evidence="10">
    <location>
        <position position="439"/>
    </location>
    <ligand>
        <name>NADP(+)</name>
        <dbReference type="ChEBI" id="CHEBI:58349"/>
    </ligand>
</feature>
<accession>I5BWP7</accession>
<dbReference type="Pfam" id="PF01488">
    <property type="entry name" value="Shikimate_DH"/>
    <property type="match status" value="1"/>
</dbReference>
<proteinExistence type="inferred from homology"/>
<evidence type="ECO:0000313" key="14">
    <source>
        <dbReference type="EMBL" id="EIM73999.1"/>
    </source>
</evidence>
<feature type="binding site" evidence="10">
    <location>
        <position position="416"/>
    </location>
    <ligand>
        <name>NADP(+)</name>
        <dbReference type="ChEBI" id="CHEBI:58349"/>
    </ligand>
</feature>
<dbReference type="SUPFAM" id="SSF52972">
    <property type="entry name" value="ITPase-like"/>
    <property type="match status" value="1"/>
</dbReference>
<dbReference type="GO" id="GO:0047429">
    <property type="term" value="F:nucleoside triphosphate diphosphatase activity"/>
    <property type="evidence" value="ECO:0007669"/>
    <property type="project" value="InterPro"/>
</dbReference>
<dbReference type="GO" id="GO:0009423">
    <property type="term" value="P:chorismate biosynthetic process"/>
    <property type="evidence" value="ECO:0007669"/>
    <property type="project" value="UniProtKB-UniRule"/>
</dbReference>
<dbReference type="InterPro" id="IPR006151">
    <property type="entry name" value="Shikm_DH/Glu-tRNA_Rdtase"/>
</dbReference>
<dbReference type="SUPFAM" id="SSF53223">
    <property type="entry name" value="Aminoacid dehydrogenase-like, N-terminal domain"/>
    <property type="match status" value="1"/>
</dbReference>
<keyword evidence="4" id="KW-0378">Hydrolase</keyword>
<dbReference type="SUPFAM" id="SSF51735">
    <property type="entry name" value="NAD(P)-binding Rossmann-fold domains"/>
    <property type="match status" value="1"/>
</dbReference>
<feature type="binding site" evidence="10">
    <location>
        <position position="418"/>
    </location>
    <ligand>
        <name>shikimate</name>
        <dbReference type="ChEBI" id="CHEBI:36208"/>
    </ligand>
</feature>
<evidence type="ECO:0000256" key="5">
    <source>
        <dbReference type="ARBA" id="ARBA00022857"/>
    </source>
</evidence>
<dbReference type="Gene3D" id="3.90.950.10">
    <property type="match status" value="1"/>
</dbReference>
<dbReference type="GO" id="GO:0004764">
    <property type="term" value="F:shikimate 3-dehydrogenase (NADP+) activity"/>
    <property type="evidence" value="ECO:0007669"/>
    <property type="project" value="UniProtKB-UniRule"/>
</dbReference>
<dbReference type="PATRIC" id="fig|1189611.3.peg.2788"/>
<evidence type="ECO:0000313" key="15">
    <source>
        <dbReference type="Proteomes" id="UP000004622"/>
    </source>
</evidence>
<dbReference type="InterPro" id="IPR029001">
    <property type="entry name" value="ITPase-like_fam"/>
</dbReference>
<evidence type="ECO:0000256" key="3">
    <source>
        <dbReference type="ARBA" id="ARBA00022605"/>
    </source>
</evidence>
<dbReference type="GO" id="GO:0019632">
    <property type="term" value="P:shikimate metabolic process"/>
    <property type="evidence" value="ECO:0007669"/>
    <property type="project" value="InterPro"/>
</dbReference>
<dbReference type="Pfam" id="PF18317">
    <property type="entry name" value="SDH_C"/>
    <property type="match status" value="1"/>
</dbReference>
<dbReference type="STRING" id="204799.GCA_001696575_02402"/>
<dbReference type="Gene3D" id="3.40.50.720">
    <property type="entry name" value="NAD(P)-binding Rossmann-like Domain"/>
    <property type="match status" value="1"/>
</dbReference>
<evidence type="ECO:0000256" key="6">
    <source>
        <dbReference type="ARBA" id="ARBA00023002"/>
    </source>
</evidence>
<comment type="catalytic activity">
    <reaction evidence="9 10">
        <text>shikimate + NADP(+) = 3-dehydroshikimate + NADPH + H(+)</text>
        <dbReference type="Rhea" id="RHEA:17737"/>
        <dbReference type="ChEBI" id="CHEBI:15378"/>
        <dbReference type="ChEBI" id="CHEBI:16630"/>
        <dbReference type="ChEBI" id="CHEBI:36208"/>
        <dbReference type="ChEBI" id="CHEBI:57783"/>
        <dbReference type="ChEBI" id="CHEBI:58349"/>
        <dbReference type="EC" id="1.1.1.25"/>
    </reaction>
</comment>
<dbReference type="GO" id="GO:0005829">
    <property type="term" value="C:cytosol"/>
    <property type="evidence" value="ECO:0007669"/>
    <property type="project" value="TreeGrafter"/>
</dbReference>
<dbReference type="AlphaFoldDB" id="I5BWP7"/>
<evidence type="ECO:0000256" key="10">
    <source>
        <dbReference type="HAMAP-Rule" id="MF_00222"/>
    </source>
</evidence>
<feature type="binding site" evidence="10">
    <location>
        <begin position="215"/>
        <end position="217"/>
    </location>
    <ligand>
        <name>shikimate</name>
        <dbReference type="ChEBI" id="CHEBI:36208"/>
    </ligand>
</feature>
<dbReference type="InterPro" id="IPR022893">
    <property type="entry name" value="Shikimate_DH_fam"/>
</dbReference>
<evidence type="ECO:0000256" key="7">
    <source>
        <dbReference type="ARBA" id="ARBA00023080"/>
    </source>
</evidence>
<feature type="binding site" evidence="10">
    <location>
        <position position="302"/>
    </location>
    <ligand>
        <name>shikimate</name>
        <dbReference type="ChEBI" id="CHEBI:36208"/>
    </ligand>
</feature>
<gene>
    <name evidence="10 14" type="primary">aroE</name>
    <name evidence="14" type="ORF">A33O_13753</name>
</gene>
<dbReference type="CDD" id="cd01065">
    <property type="entry name" value="NAD_bind_Shikimate_DH"/>
    <property type="match status" value="1"/>
</dbReference>
<comment type="similarity">
    <text evidence="10">Belongs to the shikimate dehydrogenase family.</text>
</comment>
<dbReference type="EMBL" id="AJXZ01000033">
    <property type="protein sequence ID" value="EIM73999.1"/>
    <property type="molecule type" value="Genomic_DNA"/>
</dbReference>